<dbReference type="GO" id="GO:0006508">
    <property type="term" value="P:proteolysis"/>
    <property type="evidence" value="ECO:0007669"/>
    <property type="project" value="UniProtKB-KW"/>
</dbReference>
<keyword evidence="3" id="KW-0378">Hydrolase</keyword>
<dbReference type="GO" id="GO:0008233">
    <property type="term" value="F:peptidase activity"/>
    <property type="evidence" value="ECO:0007669"/>
    <property type="project" value="UniProtKB-KW"/>
</dbReference>
<protein>
    <submittedName>
        <fullName evidence="3">Serine protease Do</fullName>
        <ecNumber evidence="3">3.4.21.107</ecNumber>
    </submittedName>
</protein>
<evidence type="ECO:0000259" key="2">
    <source>
        <dbReference type="PROSITE" id="PS50106"/>
    </source>
</evidence>
<gene>
    <name evidence="3" type="ORF">HNQ40_002613</name>
</gene>
<dbReference type="Gene3D" id="2.30.42.10">
    <property type="match status" value="1"/>
</dbReference>
<dbReference type="SUPFAM" id="SSF50156">
    <property type="entry name" value="PDZ domain-like"/>
    <property type="match status" value="1"/>
</dbReference>
<reference evidence="3 4" key="1">
    <citation type="submission" date="2020-08" db="EMBL/GenBank/DDBJ databases">
        <title>Genomic Encyclopedia of Type Strains, Phase IV (KMG-IV): sequencing the most valuable type-strain genomes for metagenomic binning, comparative biology and taxonomic classification.</title>
        <authorList>
            <person name="Goeker M."/>
        </authorList>
    </citation>
    <scope>NUCLEOTIDE SEQUENCE [LARGE SCALE GENOMIC DNA]</scope>
    <source>
        <strain evidence="3 4">DSM 103725</strain>
    </source>
</reference>
<dbReference type="EC" id="3.4.21.107" evidence="3"/>
<proteinExistence type="inferred from homology"/>
<comment type="caution">
    <text evidence="3">The sequence shown here is derived from an EMBL/GenBank/DDBJ whole genome shotgun (WGS) entry which is preliminary data.</text>
</comment>
<dbReference type="InterPro" id="IPR036034">
    <property type="entry name" value="PDZ_sf"/>
</dbReference>
<sequence>MFFLVVTLLVLFARPAMGQSYLKRGYDTDGKYVLKAFAPVVAETRQSVVQFVADGKKSVLGTIVTADGLVLTKASEVRLAEKLTAKLSDGREVEAQLLAEDRLDDLALIQLDAEGLRPVAFELDAKPRLGQWVIVPGLDEAPEAVGVMSALPRRVNGVRLGISLFDHPENGRPVIRFAIPGMGAQAAGLQPGDVLRSIAGHEVNNSQDVIDSMQNVIAGDVIEVVVERRGKEMTFEVEMRLRELNTKLKEDYMNSMGNRMSERRDGFASVFQHDATLTPAECGGPLLDLDGRCIGINIARAGRIEAYTLPAEVVVESLEALTAQTMVKDDAPDTTEH</sequence>
<dbReference type="Gene3D" id="2.40.10.10">
    <property type="entry name" value="Trypsin-like serine proteases"/>
    <property type="match status" value="1"/>
</dbReference>
<dbReference type="PROSITE" id="PS50106">
    <property type="entry name" value="PDZ"/>
    <property type="match status" value="1"/>
</dbReference>
<evidence type="ECO:0000313" key="4">
    <source>
        <dbReference type="Proteomes" id="UP000541810"/>
    </source>
</evidence>
<dbReference type="Pfam" id="PF13365">
    <property type="entry name" value="Trypsin_2"/>
    <property type="match status" value="1"/>
</dbReference>
<dbReference type="PANTHER" id="PTHR22939">
    <property type="entry name" value="SERINE PROTEASE FAMILY S1C HTRA-RELATED"/>
    <property type="match status" value="1"/>
</dbReference>
<dbReference type="SUPFAM" id="SSF50494">
    <property type="entry name" value="Trypsin-like serine proteases"/>
    <property type="match status" value="1"/>
</dbReference>
<dbReference type="Proteomes" id="UP000541810">
    <property type="component" value="Unassembled WGS sequence"/>
</dbReference>
<comment type="similarity">
    <text evidence="1">Belongs to the peptidase S1C family.</text>
</comment>
<name>A0A7X0H841_9BACT</name>
<dbReference type="InterPro" id="IPR001478">
    <property type="entry name" value="PDZ"/>
</dbReference>
<dbReference type="EMBL" id="JACHGY010000001">
    <property type="protein sequence ID" value="MBB6430807.1"/>
    <property type="molecule type" value="Genomic_DNA"/>
</dbReference>
<dbReference type="RefSeq" id="WP_184678301.1">
    <property type="nucleotide sequence ID" value="NZ_JACHGY010000001.1"/>
</dbReference>
<dbReference type="Gene3D" id="2.40.10.120">
    <property type="match status" value="1"/>
</dbReference>
<organism evidence="3 4">
    <name type="scientific">Algisphaera agarilytica</name>
    <dbReference type="NCBI Taxonomy" id="1385975"/>
    <lineage>
        <taxon>Bacteria</taxon>
        <taxon>Pseudomonadati</taxon>
        <taxon>Planctomycetota</taxon>
        <taxon>Phycisphaerae</taxon>
        <taxon>Phycisphaerales</taxon>
        <taxon>Phycisphaeraceae</taxon>
        <taxon>Algisphaera</taxon>
    </lineage>
</organism>
<dbReference type="SMART" id="SM00228">
    <property type="entry name" value="PDZ"/>
    <property type="match status" value="1"/>
</dbReference>
<keyword evidence="3" id="KW-0645">Protease</keyword>
<feature type="domain" description="PDZ" evidence="2">
    <location>
        <begin position="148"/>
        <end position="205"/>
    </location>
</feature>
<keyword evidence="4" id="KW-1185">Reference proteome</keyword>
<evidence type="ECO:0000256" key="1">
    <source>
        <dbReference type="ARBA" id="ARBA00010541"/>
    </source>
</evidence>
<dbReference type="AlphaFoldDB" id="A0A7X0H841"/>
<accession>A0A7X0H841</accession>
<dbReference type="InterPro" id="IPR009003">
    <property type="entry name" value="Peptidase_S1_PA"/>
</dbReference>
<dbReference type="PANTHER" id="PTHR22939:SF129">
    <property type="entry name" value="SERINE PROTEASE HTRA2, MITOCHONDRIAL"/>
    <property type="match status" value="1"/>
</dbReference>
<evidence type="ECO:0000313" key="3">
    <source>
        <dbReference type="EMBL" id="MBB6430807.1"/>
    </source>
</evidence>
<dbReference type="InterPro" id="IPR043504">
    <property type="entry name" value="Peptidase_S1_PA_chymotrypsin"/>
</dbReference>
<dbReference type="Pfam" id="PF13180">
    <property type="entry name" value="PDZ_2"/>
    <property type="match status" value="1"/>
</dbReference>